<keyword evidence="2" id="KW-1185">Reference proteome</keyword>
<proteinExistence type="predicted"/>
<dbReference type="SUPFAM" id="SSF52047">
    <property type="entry name" value="RNI-like"/>
    <property type="match status" value="1"/>
</dbReference>
<organism evidence="1 2">
    <name type="scientific">Sistotremastrum niveocremeum HHB9708</name>
    <dbReference type="NCBI Taxonomy" id="1314777"/>
    <lineage>
        <taxon>Eukaryota</taxon>
        <taxon>Fungi</taxon>
        <taxon>Dikarya</taxon>
        <taxon>Basidiomycota</taxon>
        <taxon>Agaricomycotina</taxon>
        <taxon>Agaricomycetes</taxon>
        <taxon>Sistotremastrales</taxon>
        <taxon>Sistotremastraceae</taxon>
        <taxon>Sertulicium</taxon>
        <taxon>Sertulicium niveocremeum</taxon>
    </lineage>
</organism>
<dbReference type="EMBL" id="KV419397">
    <property type="protein sequence ID" value="KZS97388.1"/>
    <property type="molecule type" value="Genomic_DNA"/>
</dbReference>
<dbReference type="AlphaFoldDB" id="A0A164YZE5"/>
<name>A0A164YZE5_9AGAM</name>
<evidence type="ECO:0008006" key="3">
    <source>
        <dbReference type="Google" id="ProtNLM"/>
    </source>
</evidence>
<sequence>MFIPPEICGKIADEIRDNSLESQRHKKKKEWDRENETLVALTLVSRTWMREAIRALWSEIFITERKTVELSDASASRILGLLRDPETHYATFLRRLVILQPDPSFGLSTVSAGLASTIQQIISISTQVQCLRIYCVNRTTLVLNHLSSSRFPHLRTLRLGVLQSNKEEQQHLATFLLAHPRLQETRIKKGFGPFDWSSLQKSNPLPELEWFEGRLSQLRLLSSSQHLQRVKCVNEMDTFQFISELSYWSNPFAKVTHLTISSAHIPFVADVVRALGKTFPSLQKLSGLQISPDFLTFMGSKLEDLSRCLPQLRQLYLTETKCGKSHSMSWGDAFLTADDESMKNAFSALRRLFPAIEFAQNYRRNRFAGASKTMKFFYSSTSYRAVLTEKRRSSPEPAVAVEDE</sequence>
<dbReference type="Proteomes" id="UP000076722">
    <property type="component" value="Unassembled WGS sequence"/>
</dbReference>
<reference evidence="1 2" key="1">
    <citation type="journal article" date="2016" name="Mol. Biol. Evol.">
        <title>Comparative Genomics of Early-Diverging Mushroom-Forming Fungi Provides Insights into the Origins of Lignocellulose Decay Capabilities.</title>
        <authorList>
            <person name="Nagy L.G."/>
            <person name="Riley R."/>
            <person name="Tritt A."/>
            <person name="Adam C."/>
            <person name="Daum C."/>
            <person name="Floudas D."/>
            <person name="Sun H."/>
            <person name="Yadav J.S."/>
            <person name="Pangilinan J."/>
            <person name="Larsson K.H."/>
            <person name="Matsuura K."/>
            <person name="Barry K."/>
            <person name="Labutti K."/>
            <person name="Kuo R."/>
            <person name="Ohm R.A."/>
            <person name="Bhattacharya S.S."/>
            <person name="Shirouzu T."/>
            <person name="Yoshinaga Y."/>
            <person name="Martin F.M."/>
            <person name="Grigoriev I.V."/>
            <person name="Hibbett D.S."/>
        </authorList>
    </citation>
    <scope>NUCLEOTIDE SEQUENCE [LARGE SCALE GENOMIC DNA]</scope>
    <source>
        <strain evidence="1 2">HHB9708</strain>
    </source>
</reference>
<protein>
    <recommendedName>
        <fullName evidence="3">F-box domain-containing protein</fullName>
    </recommendedName>
</protein>
<dbReference type="InterPro" id="IPR032675">
    <property type="entry name" value="LRR_dom_sf"/>
</dbReference>
<gene>
    <name evidence="1" type="ORF">SISNIDRAFT_482296</name>
</gene>
<dbReference type="Gene3D" id="3.80.10.10">
    <property type="entry name" value="Ribonuclease Inhibitor"/>
    <property type="match status" value="1"/>
</dbReference>
<evidence type="ECO:0000313" key="2">
    <source>
        <dbReference type="Proteomes" id="UP000076722"/>
    </source>
</evidence>
<accession>A0A164YZE5</accession>
<evidence type="ECO:0000313" key="1">
    <source>
        <dbReference type="EMBL" id="KZS97388.1"/>
    </source>
</evidence>